<gene>
    <name evidence="1" type="ORF">V1477_000144</name>
</gene>
<sequence>MIDGNGITDWPIFHNFRYGNRCGVVSSLLPRQARIVRSVRMQEEDASRLSNKKQT</sequence>
<proteinExistence type="predicted"/>
<name>A0ABD2D456_VESMC</name>
<dbReference type="EMBL" id="JAYRBN010000002">
    <property type="protein sequence ID" value="KAL2751668.1"/>
    <property type="molecule type" value="Genomic_DNA"/>
</dbReference>
<reference evidence="1 2" key="1">
    <citation type="journal article" date="2024" name="Ann. Entomol. Soc. Am.">
        <title>Genomic analyses of the southern and eastern yellowjacket wasps (Hymenoptera: Vespidae) reveal evolutionary signatures of social life.</title>
        <authorList>
            <person name="Catto M.A."/>
            <person name="Caine P.B."/>
            <person name="Orr S.E."/>
            <person name="Hunt B.G."/>
            <person name="Goodisman M.A.D."/>
        </authorList>
    </citation>
    <scope>NUCLEOTIDE SEQUENCE [LARGE SCALE GENOMIC DNA]</scope>
    <source>
        <strain evidence="1">232</strain>
        <tissue evidence="1">Head and thorax</tissue>
    </source>
</reference>
<dbReference type="Proteomes" id="UP001607303">
    <property type="component" value="Unassembled WGS sequence"/>
</dbReference>
<accession>A0ABD2D456</accession>
<protein>
    <submittedName>
        <fullName evidence="1">Uncharacterized protein</fullName>
    </submittedName>
</protein>
<organism evidence="1 2">
    <name type="scientific">Vespula maculifrons</name>
    <name type="common">Eastern yellow jacket</name>
    <name type="synonym">Wasp</name>
    <dbReference type="NCBI Taxonomy" id="7453"/>
    <lineage>
        <taxon>Eukaryota</taxon>
        <taxon>Metazoa</taxon>
        <taxon>Ecdysozoa</taxon>
        <taxon>Arthropoda</taxon>
        <taxon>Hexapoda</taxon>
        <taxon>Insecta</taxon>
        <taxon>Pterygota</taxon>
        <taxon>Neoptera</taxon>
        <taxon>Endopterygota</taxon>
        <taxon>Hymenoptera</taxon>
        <taxon>Apocrita</taxon>
        <taxon>Aculeata</taxon>
        <taxon>Vespoidea</taxon>
        <taxon>Vespidae</taxon>
        <taxon>Vespinae</taxon>
        <taxon>Vespula</taxon>
    </lineage>
</organism>
<keyword evidence="2" id="KW-1185">Reference proteome</keyword>
<comment type="caution">
    <text evidence="1">The sequence shown here is derived from an EMBL/GenBank/DDBJ whole genome shotgun (WGS) entry which is preliminary data.</text>
</comment>
<dbReference type="AlphaFoldDB" id="A0ABD2D456"/>
<evidence type="ECO:0000313" key="2">
    <source>
        <dbReference type="Proteomes" id="UP001607303"/>
    </source>
</evidence>
<evidence type="ECO:0000313" key="1">
    <source>
        <dbReference type="EMBL" id="KAL2751668.1"/>
    </source>
</evidence>